<gene>
    <name evidence="2" type="ORF">B1B_05641</name>
    <name evidence="1" type="ORF">B1B_05643</name>
</gene>
<feature type="non-terminal residue" evidence="2">
    <location>
        <position position="1"/>
    </location>
</feature>
<dbReference type="AlphaFoldDB" id="T1B5S0"/>
<reference evidence="2" key="2">
    <citation type="journal article" date="2014" name="ISME J.">
        <title>Microbial stratification in low pH oxic and suboxic macroscopic growths along an acid mine drainage.</title>
        <authorList>
            <person name="Mendez-Garcia C."/>
            <person name="Mesa V."/>
            <person name="Sprenger R.R."/>
            <person name="Richter M."/>
            <person name="Diez M.S."/>
            <person name="Solano J."/>
            <person name="Bargiela R."/>
            <person name="Golyshina O.V."/>
            <person name="Manteca A."/>
            <person name="Ramos J.L."/>
            <person name="Gallego J.R."/>
            <person name="Llorente I."/>
            <person name="Martins Dos Santos V.A."/>
            <person name="Jensen O.N."/>
            <person name="Pelaez A.I."/>
            <person name="Sanchez J."/>
            <person name="Ferrer M."/>
        </authorList>
    </citation>
    <scope>NUCLEOTIDE SEQUENCE</scope>
</reference>
<organism evidence="2">
    <name type="scientific">mine drainage metagenome</name>
    <dbReference type="NCBI Taxonomy" id="410659"/>
    <lineage>
        <taxon>unclassified sequences</taxon>
        <taxon>metagenomes</taxon>
        <taxon>ecological metagenomes</taxon>
    </lineage>
</organism>
<name>T1B5S0_9ZZZZ</name>
<comment type="caution">
    <text evidence="2">The sequence shown here is derived from an EMBL/GenBank/DDBJ whole genome shotgun (WGS) entry which is preliminary data.</text>
</comment>
<protein>
    <submittedName>
        <fullName evidence="2">Uncharacterized protein</fullName>
    </submittedName>
</protein>
<sequence>PNMVDQSFEALKLAGLPIQHIRREKYVSSR</sequence>
<dbReference type="EMBL" id="AUZY01003582">
    <property type="protein sequence ID" value="EQD68231.1"/>
    <property type="molecule type" value="Genomic_DNA"/>
</dbReference>
<dbReference type="EMBL" id="AUZY01003584">
    <property type="protein sequence ID" value="EQD68224.1"/>
    <property type="molecule type" value="Genomic_DNA"/>
</dbReference>
<evidence type="ECO:0000313" key="1">
    <source>
        <dbReference type="EMBL" id="EQD68224.1"/>
    </source>
</evidence>
<proteinExistence type="predicted"/>
<reference evidence="2" key="1">
    <citation type="submission" date="2013-08" db="EMBL/GenBank/DDBJ databases">
        <authorList>
            <person name="Mendez C."/>
            <person name="Richter M."/>
            <person name="Ferrer M."/>
            <person name="Sanchez J."/>
        </authorList>
    </citation>
    <scope>NUCLEOTIDE SEQUENCE</scope>
</reference>
<accession>T1B5S0</accession>
<evidence type="ECO:0000313" key="2">
    <source>
        <dbReference type="EMBL" id="EQD68231.1"/>
    </source>
</evidence>